<reference evidence="3" key="1">
    <citation type="submission" date="2020-03" db="EMBL/GenBank/DDBJ databases">
        <title>The deep terrestrial virosphere.</title>
        <authorList>
            <person name="Holmfeldt K."/>
            <person name="Nilsson E."/>
            <person name="Simone D."/>
            <person name="Lopez-Fernandez M."/>
            <person name="Wu X."/>
            <person name="de Brujin I."/>
            <person name="Lundin D."/>
            <person name="Andersson A."/>
            <person name="Bertilsson S."/>
            <person name="Dopson M."/>
        </authorList>
    </citation>
    <scope>NUCLEOTIDE SEQUENCE</scope>
    <source>
        <strain evidence="3">MM415A03867</strain>
    </source>
</reference>
<keyword evidence="2" id="KW-0812">Transmembrane</keyword>
<accession>A0A6M3JN35</accession>
<dbReference type="EMBL" id="MT141778">
    <property type="protein sequence ID" value="QJA70267.1"/>
    <property type="molecule type" value="Genomic_DNA"/>
</dbReference>
<feature type="transmembrane region" description="Helical" evidence="2">
    <location>
        <begin position="6"/>
        <end position="26"/>
    </location>
</feature>
<evidence type="ECO:0000313" key="3">
    <source>
        <dbReference type="EMBL" id="QJA70267.1"/>
    </source>
</evidence>
<keyword evidence="2" id="KW-1133">Transmembrane helix</keyword>
<protein>
    <submittedName>
        <fullName evidence="3">Uncharacterized protein</fullName>
    </submittedName>
</protein>
<name>A0A6M3JN35_9ZZZZ</name>
<dbReference type="AlphaFoldDB" id="A0A6M3JN35"/>
<evidence type="ECO:0000256" key="2">
    <source>
        <dbReference type="SAM" id="Phobius"/>
    </source>
</evidence>
<feature type="region of interest" description="Disordered" evidence="1">
    <location>
        <begin position="42"/>
        <end position="64"/>
    </location>
</feature>
<feature type="compositionally biased region" description="Polar residues" evidence="1">
    <location>
        <begin position="53"/>
        <end position="64"/>
    </location>
</feature>
<sequence length="64" mass="7469">MKELSVVFLILLIFYVTPACILFNYLDKLKREEEIKFLVTEQETNENKDNKGEQQNVSISNISS</sequence>
<keyword evidence="2" id="KW-0472">Membrane</keyword>
<evidence type="ECO:0000256" key="1">
    <source>
        <dbReference type="SAM" id="MobiDB-lite"/>
    </source>
</evidence>
<organism evidence="3">
    <name type="scientific">viral metagenome</name>
    <dbReference type="NCBI Taxonomy" id="1070528"/>
    <lineage>
        <taxon>unclassified sequences</taxon>
        <taxon>metagenomes</taxon>
        <taxon>organismal metagenomes</taxon>
    </lineage>
</organism>
<proteinExistence type="predicted"/>
<gene>
    <name evidence="3" type="ORF">MM415A03867_0006</name>
</gene>